<evidence type="ECO:0000313" key="9">
    <source>
        <dbReference type="Proteomes" id="UP000016860"/>
    </source>
</evidence>
<dbReference type="STRING" id="1330534.L323_06615"/>
<dbReference type="Gene3D" id="3.20.20.140">
    <property type="entry name" value="Metal-dependent hydrolases"/>
    <property type="match status" value="2"/>
</dbReference>
<dbReference type="Pfam" id="PF00962">
    <property type="entry name" value="A_deaminase"/>
    <property type="match status" value="1"/>
</dbReference>
<feature type="domain" description="Adenosine deaminase" evidence="7">
    <location>
        <begin position="727"/>
        <end position="806"/>
    </location>
</feature>
<dbReference type="GO" id="GO:0046103">
    <property type="term" value="P:inosine biosynthetic process"/>
    <property type="evidence" value="ECO:0007669"/>
    <property type="project" value="TreeGrafter"/>
</dbReference>
<keyword evidence="5" id="KW-0378">Hydrolase</keyword>
<dbReference type="InterPro" id="IPR001365">
    <property type="entry name" value="A_deaminase_dom"/>
</dbReference>
<evidence type="ECO:0000256" key="4">
    <source>
        <dbReference type="ARBA" id="ARBA00022723"/>
    </source>
</evidence>
<dbReference type="EC" id="3.5.4.4" evidence="3"/>
<dbReference type="SUPFAM" id="SSF51556">
    <property type="entry name" value="Metallo-dependent hydrolases"/>
    <property type="match status" value="1"/>
</dbReference>
<evidence type="ECO:0000256" key="1">
    <source>
        <dbReference type="ARBA" id="ARBA00001947"/>
    </source>
</evidence>
<evidence type="ECO:0000256" key="2">
    <source>
        <dbReference type="ARBA" id="ARBA00006676"/>
    </source>
</evidence>
<dbReference type="GO" id="GO:0046872">
    <property type="term" value="F:metal ion binding"/>
    <property type="evidence" value="ECO:0007669"/>
    <property type="project" value="UniProtKB-KW"/>
</dbReference>
<dbReference type="PATRIC" id="fig|1330534.3.peg.1323"/>
<dbReference type="PANTHER" id="PTHR11409:SF43">
    <property type="entry name" value="ADENOSINE DEAMINASE"/>
    <property type="match status" value="1"/>
</dbReference>
<comment type="cofactor">
    <cofactor evidence="1">
        <name>Zn(2+)</name>
        <dbReference type="ChEBI" id="CHEBI:29105"/>
    </cofactor>
</comment>
<keyword evidence="6" id="KW-0862">Zinc</keyword>
<evidence type="ECO:0000256" key="5">
    <source>
        <dbReference type="ARBA" id="ARBA00022801"/>
    </source>
</evidence>
<evidence type="ECO:0000259" key="7">
    <source>
        <dbReference type="Pfam" id="PF00962"/>
    </source>
</evidence>
<dbReference type="InterPro" id="IPR006330">
    <property type="entry name" value="Ado/ade_deaminase"/>
</dbReference>
<evidence type="ECO:0000256" key="6">
    <source>
        <dbReference type="ARBA" id="ARBA00022833"/>
    </source>
</evidence>
<dbReference type="GO" id="GO:0043103">
    <property type="term" value="P:hypoxanthine salvage"/>
    <property type="evidence" value="ECO:0007669"/>
    <property type="project" value="TreeGrafter"/>
</dbReference>
<evidence type="ECO:0000313" key="8">
    <source>
        <dbReference type="EMBL" id="EPR13016.1"/>
    </source>
</evidence>
<protein>
    <recommendedName>
        <fullName evidence="3">adenosine deaminase</fullName>
        <ecNumber evidence="3">3.5.4.4</ecNumber>
    </recommendedName>
</protein>
<dbReference type="Proteomes" id="UP000016860">
    <property type="component" value="Unassembled WGS sequence"/>
</dbReference>
<comment type="caution">
    <text evidence="8">The sequence shown here is derived from an EMBL/GenBank/DDBJ whole genome shotgun (WGS) entry which is preliminary data.</text>
</comment>
<keyword evidence="4" id="KW-0479">Metal-binding</keyword>
<reference evidence="8 9" key="1">
    <citation type="journal article" date="2013" name="Genome Announc.">
        <title>Draft Genome Sequence of the Cellulolytic Bacterium Clostridium papyrosolvens C7 (ATCC 700395).</title>
        <authorList>
            <person name="Zepeda V."/>
            <person name="Dassa B."/>
            <person name="Borovok I."/>
            <person name="Lamed R."/>
            <person name="Bayer E.A."/>
            <person name="Cate J.H."/>
        </authorList>
    </citation>
    <scope>NUCLEOTIDE SEQUENCE [LARGE SCALE GENOMIC DNA]</scope>
    <source>
        <strain evidence="8 9">C7</strain>
    </source>
</reference>
<dbReference type="GO" id="GO:0004000">
    <property type="term" value="F:adenosine deaminase activity"/>
    <property type="evidence" value="ECO:0007669"/>
    <property type="project" value="TreeGrafter"/>
</dbReference>
<name>U4R399_9FIRM</name>
<dbReference type="AlphaFoldDB" id="U4R399"/>
<proteinExistence type="inferred from homology"/>
<accession>U4R399</accession>
<dbReference type="GO" id="GO:0006154">
    <property type="term" value="P:adenosine catabolic process"/>
    <property type="evidence" value="ECO:0007669"/>
    <property type="project" value="TreeGrafter"/>
</dbReference>
<dbReference type="InterPro" id="IPR032466">
    <property type="entry name" value="Metal_Hydrolase"/>
</dbReference>
<comment type="similarity">
    <text evidence="2">Belongs to the metallo-dependent hydrolases superfamily. Adenosine and AMP deaminases family.</text>
</comment>
<dbReference type="EMBL" id="ATAY01000022">
    <property type="protein sequence ID" value="EPR13016.1"/>
    <property type="molecule type" value="Genomic_DNA"/>
</dbReference>
<gene>
    <name evidence="8" type="ORF">L323_06615</name>
</gene>
<evidence type="ECO:0000256" key="3">
    <source>
        <dbReference type="ARBA" id="ARBA00012784"/>
    </source>
</evidence>
<organism evidence="8 9">
    <name type="scientific">Ruminiclostridium papyrosolvens C7</name>
    <dbReference type="NCBI Taxonomy" id="1330534"/>
    <lineage>
        <taxon>Bacteria</taxon>
        <taxon>Bacillati</taxon>
        <taxon>Bacillota</taxon>
        <taxon>Clostridia</taxon>
        <taxon>Eubacteriales</taxon>
        <taxon>Oscillospiraceae</taxon>
        <taxon>Ruminiclostridium</taxon>
    </lineage>
</organism>
<sequence>MDIERGCLEVLFKRIPNSYFLNEIVNGNPQRKNSYSRISKKVFCEYSASVFPHYTINETENIYDFLDVKLSEDYGVFGFVADVAGKFLTYDESEPQCVYEQILRWRDISFKLGQDLFTSAYLAKIDTLFNQRTEFFAWSPIIKTDNKRLHNILKKGIAENHFHLNGSTQIFALNWASIMNYIANRQKDFRQIDSYMDSKLFVETDSIIKKSLYSECMTAAFIRLYLFNCIKYNKTSPQLEDAFKAGDLDVMWVAELQREINSLKAEYGFQTEHGYLDYALEKNDIRLNSNDNKVLAGERKFLYECFLWVFQNKFNDFQKDCFYIYLIIKNLFRSELIQVNERLGFKNFCLYQDRKEIFIEGFKQYKHELIRMAINSTIKSQNVVSLEARICPKKDGMANIKAIREIDGHAKEKNKLKLKTKPKHFFVLHFPKLPDTGKFVDYTPRNSKMRKKVETWTKSIVQLLETDGKTRYRVKGIDACTHEIGCRPEVFAQSFRYLANFNIIKKSVVDESTEPVKLSATYHVGEDFLDIVDGLRAIDEAILFCNLKRGSRLGHALALGINPQDYYELKNYNLVLSMLDIIDDTAWMLEKSKEFGLNLSYSLTSWLENTFYDYFKAVYGHIAGLGENISAHDYYCAWKLRGDKPDIYCKSAAELKGYLNYIEQPLLQSEYYEVNRRIPDSIRENTKFNGLYFAYHFDKKVRELGNRQTDFKVNKEYVNLVTEIQNKMMVDISRKGIAIETNPSSNYLIGTIKKYDQHPIIRFNNLGLETDNEKINESPLISVSINTDDQGVFDTMLENEYALLAYALEKSVDENGRDRYKPEMVYRWLDNIRNLGIEQVF</sequence>
<dbReference type="OrthoDB" id="8772092at2"/>
<dbReference type="GO" id="GO:0005829">
    <property type="term" value="C:cytosol"/>
    <property type="evidence" value="ECO:0007669"/>
    <property type="project" value="TreeGrafter"/>
</dbReference>
<dbReference type="PANTHER" id="PTHR11409">
    <property type="entry name" value="ADENOSINE DEAMINASE"/>
    <property type="match status" value="1"/>
</dbReference>
<dbReference type="RefSeq" id="WP_020814892.1">
    <property type="nucleotide sequence ID" value="NZ_ATAY01000022.1"/>
</dbReference>